<evidence type="ECO:0000256" key="3">
    <source>
        <dbReference type="ARBA" id="ARBA00022448"/>
    </source>
</evidence>
<dbReference type="GO" id="GO:0034257">
    <property type="term" value="F:nicotinamide riboside transmembrane transporter activity"/>
    <property type="evidence" value="ECO:0007669"/>
    <property type="project" value="TreeGrafter"/>
</dbReference>
<feature type="transmembrane region" description="Helical" evidence="7">
    <location>
        <begin position="52"/>
        <end position="76"/>
    </location>
</feature>
<sequence length="478" mass="51725">MPLPSDSPQALYHSVPQLPEASNSEIALDAEAEDSNPPQDIPPELIDRKIKWISFILGCAVLLPWNVTITAMPYFLARLQGSSLKSTFGSYLTTTFTLSNFIFLAHATITSKHIRPSNRTRSMIIWLTVLNALLTISTFFVPSTGLFAIFVLFNGATQAAAGAYFQTSTIAVASLFGPSAVQAMMSGQAAVAVAVSGVQVISSATSTLGKPRNFAGDGSAEEKSAFFFFLLATVFLVVTYFAHEYLVRMPLYARVAGSLEEGGKITLPSEGHQRSVSRARSEVEDSSSVLRVAKANINYEIAVACVFMITLSVFPPITLSIQPTNPTFHPLLFSAVHFLVFNIGDFLGRWVCSFPFMLIWSGKRLLSISIARVLFIPLFLLCNIQRPSSDTPTTPFINSDITFFLILLVFGWSNGYTSSLCMMAAPSVEHNPMLKGRVADVDVAATVASFCLVGGLVLGSIASFAVRSAICDCNPFTL</sequence>
<proteinExistence type="inferred from homology"/>
<keyword evidence="4 7" id="KW-0812">Transmembrane</keyword>
<dbReference type="InterPro" id="IPR002259">
    <property type="entry name" value="Eqnu_transpt"/>
</dbReference>
<dbReference type="Pfam" id="PF01733">
    <property type="entry name" value="Nucleoside_tran"/>
    <property type="match status" value="1"/>
</dbReference>
<dbReference type="EMBL" id="QPFP01000007">
    <property type="protein sequence ID" value="TEB35561.1"/>
    <property type="molecule type" value="Genomic_DNA"/>
</dbReference>
<gene>
    <name evidence="8" type="ORF">FA13DRAFT_1728400</name>
</gene>
<dbReference type="PANTHER" id="PTHR10332:SF88">
    <property type="entry name" value="EQUILIBRATIVE NUCLEOSIDE TRANSPORTER 1, ISOFORM A"/>
    <property type="match status" value="1"/>
</dbReference>
<feature type="transmembrane region" description="Helical" evidence="7">
    <location>
        <begin position="189"/>
        <end position="205"/>
    </location>
</feature>
<dbReference type="PRINTS" id="PR01130">
    <property type="entry name" value="DERENTRNSPRT"/>
</dbReference>
<dbReference type="GO" id="GO:0005886">
    <property type="term" value="C:plasma membrane"/>
    <property type="evidence" value="ECO:0007669"/>
    <property type="project" value="TreeGrafter"/>
</dbReference>
<dbReference type="PIRSF" id="PIRSF016379">
    <property type="entry name" value="ENT"/>
    <property type="match status" value="1"/>
</dbReference>
<evidence type="ECO:0000256" key="6">
    <source>
        <dbReference type="ARBA" id="ARBA00023136"/>
    </source>
</evidence>
<evidence type="ECO:0000256" key="4">
    <source>
        <dbReference type="ARBA" id="ARBA00022692"/>
    </source>
</evidence>
<keyword evidence="5 7" id="KW-1133">Transmembrane helix</keyword>
<reference evidence="8 9" key="1">
    <citation type="journal article" date="2019" name="Nat. Ecol. Evol.">
        <title>Megaphylogeny resolves global patterns of mushroom evolution.</title>
        <authorList>
            <person name="Varga T."/>
            <person name="Krizsan K."/>
            <person name="Foldi C."/>
            <person name="Dima B."/>
            <person name="Sanchez-Garcia M."/>
            <person name="Sanchez-Ramirez S."/>
            <person name="Szollosi G.J."/>
            <person name="Szarkandi J.G."/>
            <person name="Papp V."/>
            <person name="Albert L."/>
            <person name="Andreopoulos W."/>
            <person name="Angelini C."/>
            <person name="Antonin V."/>
            <person name="Barry K.W."/>
            <person name="Bougher N.L."/>
            <person name="Buchanan P."/>
            <person name="Buyck B."/>
            <person name="Bense V."/>
            <person name="Catcheside P."/>
            <person name="Chovatia M."/>
            <person name="Cooper J."/>
            <person name="Damon W."/>
            <person name="Desjardin D."/>
            <person name="Finy P."/>
            <person name="Geml J."/>
            <person name="Haridas S."/>
            <person name="Hughes K."/>
            <person name="Justo A."/>
            <person name="Karasinski D."/>
            <person name="Kautmanova I."/>
            <person name="Kiss B."/>
            <person name="Kocsube S."/>
            <person name="Kotiranta H."/>
            <person name="LaButti K.M."/>
            <person name="Lechner B.E."/>
            <person name="Liimatainen K."/>
            <person name="Lipzen A."/>
            <person name="Lukacs Z."/>
            <person name="Mihaltcheva S."/>
            <person name="Morgado L.N."/>
            <person name="Niskanen T."/>
            <person name="Noordeloos M.E."/>
            <person name="Ohm R.A."/>
            <person name="Ortiz-Santana B."/>
            <person name="Ovrebo C."/>
            <person name="Racz N."/>
            <person name="Riley R."/>
            <person name="Savchenko A."/>
            <person name="Shiryaev A."/>
            <person name="Soop K."/>
            <person name="Spirin V."/>
            <person name="Szebenyi C."/>
            <person name="Tomsovsky M."/>
            <person name="Tulloss R.E."/>
            <person name="Uehling J."/>
            <person name="Grigoriev I.V."/>
            <person name="Vagvolgyi C."/>
            <person name="Papp T."/>
            <person name="Martin F.M."/>
            <person name="Miettinen O."/>
            <person name="Hibbett D.S."/>
            <person name="Nagy L.G."/>
        </authorList>
    </citation>
    <scope>NUCLEOTIDE SEQUENCE [LARGE SCALE GENOMIC DNA]</scope>
    <source>
        <strain evidence="8 9">FP101781</strain>
    </source>
</reference>
<dbReference type="PANTHER" id="PTHR10332">
    <property type="entry name" value="EQUILIBRATIVE NUCLEOSIDE TRANSPORTER"/>
    <property type="match status" value="1"/>
</dbReference>
<keyword evidence="3" id="KW-0813">Transport</keyword>
<evidence type="ECO:0000313" key="8">
    <source>
        <dbReference type="EMBL" id="TEB35561.1"/>
    </source>
</evidence>
<comment type="similarity">
    <text evidence="2">Belongs to the SLC29A/ENT transporter (TC 2.A.57) family.</text>
</comment>
<evidence type="ECO:0000256" key="7">
    <source>
        <dbReference type="SAM" id="Phobius"/>
    </source>
</evidence>
<feature type="transmembrane region" description="Helical" evidence="7">
    <location>
        <begin position="364"/>
        <end position="381"/>
    </location>
</feature>
<dbReference type="InterPro" id="IPR036259">
    <property type="entry name" value="MFS_trans_sf"/>
</dbReference>
<dbReference type="SUPFAM" id="SSF103473">
    <property type="entry name" value="MFS general substrate transporter"/>
    <property type="match status" value="1"/>
</dbReference>
<feature type="transmembrane region" description="Helical" evidence="7">
    <location>
        <begin position="401"/>
        <end position="422"/>
    </location>
</feature>
<feature type="transmembrane region" description="Helical" evidence="7">
    <location>
        <begin position="443"/>
        <end position="466"/>
    </location>
</feature>
<feature type="transmembrane region" description="Helical" evidence="7">
    <location>
        <begin position="225"/>
        <end position="242"/>
    </location>
</feature>
<feature type="transmembrane region" description="Helical" evidence="7">
    <location>
        <begin position="301"/>
        <end position="319"/>
    </location>
</feature>
<evidence type="ECO:0000313" key="9">
    <source>
        <dbReference type="Proteomes" id="UP000298030"/>
    </source>
</evidence>
<comment type="subcellular location">
    <subcellularLocation>
        <location evidence="1">Membrane</location>
        <topology evidence="1">Multi-pass membrane protein</topology>
    </subcellularLocation>
</comment>
<dbReference type="AlphaFoldDB" id="A0A4Y7TNM5"/>
<feature type="transmembrane region" description="Helical" evidence="7">
    <location>
        <begin position="123"/>
        <end position="153"/>
    </location>
</feature>
<feature type="transmembrane region" description="Helical" evidence="7">
    <location>
        <begin position="88"/>
        <end position="111"/>
    </location>
</feature>
<evidence type="ECO:0000256" key="5">
    <source>
        <dbReference type="ARBA" id="ARBA00022989"/>
    </source>
</evidence>
<feature type="transmembrane region" description="Helical" evidence="7">
    <location>
        <begin position="331"/>
        <end position="352"/>
    </location>
</feature>
<keyword evidence="9" id="KW-1185">Reference proteome</keyword>
<dbReference type="STRING" id="71717.A0A4Y7TNM5"/>
<dbReference type="OrthoDB" id="10261753at2759"/>
<name>A0A4Y7TNM5_COPMI</name>
<comment type="caution">
    <text evidence="8">The sequence shown here is derived from an EMBL/GenBank/DDBJ whole genome shotgun (WGS) entry which is preliminary data.</text>
</comment>
<evidence type="ECO:0000256" key="2">
    <source>
        <dbReference type="ARBA" id="ARBA00007965"/>
    </source>
</evidence>
<accession>A0A4Y7TNM5</accession>
<organism evidence="8 9">
    <name type="scientific">Coprinellus micaceus</name>
    <name type="common">Glistening ink-cap mushroom</name>
    <name type="synonym">Coprinus micaceus</name>
    <dbReference type="NCBI Taxonomy" id="71717"/>
    <lineage>
        <taxon>Eukaryota</taxon>
        <taxon>Fungi</taxon>
        <taxon>Dikarya</taxon>
        <taxon>Basidiomycota</taxon>
        <taxon>Agaricomycotina</taxon>
        <taxon>Agaricomycetes</taxon>
        <taxon>Agaricomycetidae</taxon>
        <taxon>Agaricales</taxon>
        <taxon>Agaricineae</taxon>
        <taxon>Psathyrellaceae</taxon>
        <taxon>Coprinellus</taxon>
    </lineage>
</organism>
<evidence type="ECO:0000256" key="1">
    <source>
        <dbReference type="ARBA" id="ARBA00004141"/>
    </source>
</evidence>
<dbReference type="GO" id="GO:0000329">
    <property type="term" value="C:fungal-type vacuole membrane"/>
    <property type="evidence" value="ECO:0007669"/>
    <property type="project" value="TreeGrafter"/>
</dbReference>
<dbReference type="Proteomes" id="UP000298030">
    <property type="component" value="Unassembled WGS sequence"/>
</dbReference>
<feature type="transmembrane region" description="Helical" evidence="7">
    <location>
        <begin position="159"/>
        <end position="177"/>
    </location>
</feature>
<dbReference type="GO" id="GO:0015205">
    <property type="term" value="F:nucleobase transmembrane transporter activity"/>
    <property type="evidence" value="ECO:0007669"/>
    <property type="project" value="TreeGrafter"/>
</dbReference>
<keyword evidence="6 7" id="KW-0472">Membrane</keyword>
<protein>
    <submittedName>
        <fullName evidence="8">Nucleoside transporter</fullName>
    </submittedName>
</protein>